<dbReference type="Proteomes" id="UP001151752">
    <property type="component" value="Chromosome 9"/>
</dbReference>
<gene>
    <name evidence="1" type="ORF">OIU74_009702</name>
</gene>
<proteinExistence type="predicted"/>
<evidence type="ECO:0000313" key="1">
    <source>
        <dbReference type="EMBL" id="KAJ6717231.1"/>
    </source>
</evidence>
<protein>
    <submittedName>
        <fullName evidence="1">Uncharacterized protein</fullName>
    </submittedName>
</protein>
<keyword evidence="2" id="KW-1185">Reference proteome</keyword>
<name>A0A9Q0TSX2_9ROSI</name>
<organism evidence="1 2">
    <name type="scientific">Salix koriyanagi</name>
    <dbReference type="NCBI Taxonomy" id="2511006"/>
    <lineage>
        <taxon>Eukaryota</taxon>
        <taxon>Viridiplantae</taxon>
        <taxon>Streptophyta</taxon>
        <taxon>Embryophyta</taxon>
        <taxon>Tracheophyta</taxon>
        <taxon>Spermatophyta</taxon>
        <taxon>Magnoliopsida</taxon>
        <taxon>eudicotyledons</taxon>
        <taxon>Gunneridae</taxon>
        <taxon>Pentapetalae</taxon>
        <taxon>rosids</taxon>
        <taxon>fabids</taxon>
        <taxon>Malpighiales</taxon>
        <taxon>Salicaceae</taxon>
        <taxon>Saliceae</taxon>
        <taxon>Salix</taxon>
    </lineage>
</organism>
<dbReference type="EMBL" id="JAPFFM010000014">
    <property type="protein sequence ID" value="KAJ6717231.1"/>
    <property type="molecule type" value="Genomic_DNA"/>
</dbReference>
<reference evidence="1" key="2">
    <citation type="journal article" date="2023" name="Int. J. Mol. Sci.">
        <title>De Novo Assembly and Annotation of 11 Diverse Shrub Willow (Salix) Genomes Reveals Novel Gene Organization in Sex-Linked Regions.</title>
        <authorList>
            <person name="Hyden B."/>
            <person name="Feng K."/>
            <person name="Yates T.B."/>
            <person name="Jawdy S."/>
            <person name="Cereghino C."/>
            <person name="Smart L.B."/>
            <person name="Muchero W."/>
        </authorList>
    </citation>
    <scope>NUCLEOTIDE SEQUENCE</scope>
    <source>
        <tissue evidence="1">Shoot tip</tissue>
    </source>
</reference>
<dbReference type="AlphaFoldDB" id="A0A9Q0TSX2"/>
<sequence>MAVSISCFLCLLLSFYVKRTNLI</sequence>
<accession>A0A9Q0TSX2</accession>
<reference evidence="1" key="1">
    <citation type="submission" date="2022-11" db="EMBL/GenBank/DDBJ databases">
        <authorList>
            <person name="Hyden B.L."/>
            <person name="Feng K."/>
            <person name="Yates T."/>
            <person name="Jawdy S."/>
            <person name="Smart L.B."/>
            <person name="Muchero W."/>
        </authorList>
    </citation>
    <scope>NUCLEOTIDE SEQUENCE</scope>
    <source>
        <tissue evidence="1">Shoot tip</tissue>
    </source>
</reference>
<comment type="caution">
    <text evidence="1">The sequence shown here is derived from an EMBL/GenBank/DDBJ whole genome shotgun (WGS) entry which is preliminary data.</text>
</comment>
<evidence type="ECO:0000313" key="2">
    <source>
        <dbReference type="Proteomes" id="UP001151752"/>
    </source>
</evidence>